<dbReference type="Gene3D" id="1.10.10.10">
    <property type="entry name" value="Winged helix-like DNA-binding domain superfamily/Winged helix DNA-binding domain"/>
    <property type="match status" value="1"/>
</dbReference>
<dbReference type="InterPro" id="IPR036388">
    <property type="entry name" value="WH-like_DNA-bd_sf"/>
</dbReference>
<gene>
    <name evidence="2" type="ORF">SAMN05444320_104149</name>
</gene>
<feature type="domain" description="HTH luxR-type" evidence="1">
    <location>
        <begin position="780"/>
        <end position="845"/>
    </location>
</feature>
<dbReference type="InterPro" id="IPR016032">
    <property type="entry name" value="Sig_transdc_resp-reg_C-effctor"/>
</dbReference>
<dbReference type="SUPFAM" id="SSF46894">
    <property type="entry name" value="C-terminal effector domain of the bipartite response regulators"/>
    <property type="match status" value="1"/>
</dbReference>
<evidence type="ECO:0000259" key="1">
    <source>
        <dbReference type="PROSITE" id="PS50043"/>
    </source>
</evidence>
<dbReference type="GO" id="GO:0006355">
    <property type="term" value="P:regulation of DNA-templated transcription"/>
    <property type="evidence" value="ECO:0007669"/>
    <property type="project" value="InterPro"/>
</dbReference>
<proteinExistence type="predicted"/>
<dbReference type="PROSITE" id="PS50043">
    <property type="entry name" value="HTH_LUXR_2"/>
    <property type="match status" value="1"/>
</dbReference>
<name>A0A1M5CSD0_STRHI</name>
<dbReference type="AlphaFoldDB" id="A0A1M5CSD0"/>
<dbReference type="SMART" id="SM00421">
    <property type="entry name" value="HTH_LUXR"/>
    <property type="match status" value="1"/>
</dbReference>
<evidence type="ECO:0000313" key="3">
    <source>
        <dbReference type="Proteomes" id="UP000184501"/>
    </source>
</evidence>
<dbReference type="GO" id="GO:0003677">
    <property type="term" value="F:DNA binding"/>
    <property type="evidence" value="ECO:0007669"/>
    <property type="project" value="InterPro"/>
</dbReference>
<dbReference type="STRING" id="2017.SAMN05444320_104149"/>
<evidence type="ECO:0000313" key="2">
    <source>
        <dbReference type="EMBL" id="SHF57685.1"/>
    </source>
</evidence>
<dbReference type="InterPro" id="IPR027417">
    <property type="entry name" value="P-loop_NTPase"/>
</dbReference>
<dbReference type="Proteomes" id="UP000184501">
    <property type="component" value="Unassembled WGS sequence"/>
</dbReference>
<dbReference type="OrthoDB" id="3333376at2"/>
<accession>A0A1M5CSD0</accession>
<protein>
    <recommendedName>
        <fullName evidence="1">HTH luxR-type domain-containing protein</fullName>
    </recommendedName>
</protein>
<dbReference type="RefSeq" id="WP_073483037.1">
    <property type="nucleotide sequence ID" value="NZ_FQVN01000004.1"/>
</dbReference>
<reference evidence="2 3" key="1">
    <citation type="submission" date="2016-11" db="EMBL/GenBank/DDBJ databases">
        <authorList>
            <person name="Jaros S."/>
            <person name="Januszkiewicz K."/>
            <person name="Wedrychowicz H."/>
        </authorList>
    </citation>
    <scope>NUCLEOTIDE SEQUENCE [LARGE SCALE GENOMIC DNA]</scope>
    <source>
        <strain evidence="2 3">DSM 44523</strain>
    </source>
</reference>
<dbReference type="InterPro" id="IPR000792">
    <property type="entry name" value="Tscrpt_reg_LuxR_C"/>
</dbReference>
<sequence>MTSAASRLVGRRDVVLQVVRAATAERPAPVLITGAAGVGRGAVLAEVRDTLEEMGLATAHVPVLRADRNLVARVTAALALAPPSVLLLDDLDRADQEALTTLSRLRVAVVATYRTPLQRRHAELAAVPRTVVPLRPLRRAETERVLTDLLQANPVPELVDTLHLGSRGRPALLRLAVDGHRAAGTLRIVDRTAYLVPAGQPPAPPPDHPVLRALRLVGDPDWAVLKALAVLHPLGPAAEGLVAEAVGLSPDALRAALDRLAPYLTRGGGAWRFRTPLLASCLRERLGPWERRELSTVAVTALWSGTATCADPTYLPERLVDAADLVDSARAGDELLAAGSAAMRQDYHHARRWLRAAARRVAEPSRRATALLLQAATCASHQDFAAAKESAEQVLRECVDLVPATAAQETLVIYLVGLAATGDRAALRDIAEHGWQAPPGGPAGATTARAIALCLTGRWDEAYRLLSDTRSIWASADDATTTYGELFLMGAALLTGRMAECERIATDPGLLPLFRDPRHRPGLLSAVAWTLAATGEIDRIDRLYAEHGTPPHERSTVDIALGARAGRWDEALAAARLALATRAPAGHVPAHTAVRQEMAKILAARAQLTRARAVIDQGRAEQDCLPHVMSMAEAELDRVLGAPDRARRLLEQGLEVAARLGLVLATDELWLRLLLLTPARAPEIASRLGHLARRLDLGRVHRNHLLARVVAHKDSGDEVVRLVRYRNQPWELAETLELVAVHGRGDTRLLQEAYGLYGQLDALLPRARLRHLMRERAIPVPGRAATVTENERLLATLVSEGLTNRELAAVLRTTEKSVEGRLTRLFHRTGYRSRVELATAILTGEYPRQE</sequence>
<organism evidence="2 3">
    <name type="scientific">Streptoalloteichus hindustanus</name>
    <dbReference type="NCBI Taxonomy" id="2017"/>
    <lineage>
        <taxon>Bacteria</taxon>
        <taxon>Bacillati</taxon>
        <taxon>Actinomycetota</taxon>
        <taxon>Actinomycetes</taxon>
        <taxon>Pseudonocardiales</taxon>
        <taxon>Pseudonocardiaceae</taxon>
        <taxon>Streptoalloteichus</taxon>
    </lineage>
</organism>
<keyword evidence="3" id="KW-1185">Reference proteome</keyword>
<dbReference type="EMBL" id="FQVN01000004">
    <property type="protein sequence ID" value="SHF57685.1"/>
    <property type="molecule type" value="Genomic_DNA"/>
</dbReference>
<dbReference type="SUPFAM" id="SSF52540">
    <property type="entry name" value="P-loop containing nucleoside triphosphate hydrolases"/>
    <property type="match status" value="1"/>
</dbReference>